<dbReference type="AlphaFoldDB" id="A0A0N4XRI9"/>
<keyword evidence="3" id="KW-1185">Reference proteome</keyword>
<reference evidence="2 3" key="2">
    <citation type="submission" date="2018-11" db="EMBL/GenBank/DDBJ databases">
        <authorList>
            <consortium name="Pathogen Informatics"/>
        </authorList>
    </citation>
    <scope>NUCLEOTIDE SEQUENCE [LARGE SCALE GENOMIC DNA]</scope>
</reference>
<gene>
    <name evidence="2" type="ORF">NBR_LOCUS5139</name>
</gene>
<feature type="compositionally biased region" description="Basic and acidic residues" evidence="1">
    <location>
        <begin position="319"/>
        <end position="335"/>
    </location>
</feature>
<organism evidence="4">
    <name type="scientific">Nippostrongylus brasiliensis</name>
    <name type="common">Rat hookworm</name>
    <dbReference type="NCBI Taxonomy" id="27835"/>
    <lineage>
        <taxon>Eukaryota</taxon>
        <taxon>Metazoa</taxon>
        <taxon>Ecdysozoa</taxon>
        <taxon>Nematoda</taxon>
        <taxon>Chromadorea</taxon>
        <taxon>Rhabditida</taxon>
        <taxon>Rhabditina</taxon>
        <taxon>Rhabditomorpha</taxon>
        <taxon>Strongyloidea</taxon>
        <taxon>Heligmosomidae</taxon>
        <taxon>Nippostrongylus</taxon>
    </lineage>
</organism>
<dbReference type="WBParaSite" id="NBR_0000514101-mRNA-1">
    <property type="protein sequence ID" value="NBR_0000514101-mRNA-1"/>
    <property type="gene ID" value="NBR_0000514101"/>
</dbReference>
<accession>A0A0N4XRI9</accession>
<dbReference type="PANTHER" id="PTHR22954">
    <property type="entry name" value="RETROVIRAL PROTEASE-RELATED"/>
    <property type="match status" value="1"/>
</dbReference>
<proteinExistence type="predicted"/>
<dbReference type="PANTHER" id="PTHR22954:SF3">
    <property type="entry name" value="PROTEIN CBG08539"/>
    <property type="match status" value="1"/>
</dbReference>
<dbReference type="Proteomes" id="UP000271162">
    <property type="component" value="Unassembled WGS sequence"/>
</dbReference>
<feature type="region of interest" description="Disordered" evidence="1">
    <location>
        <begin position="319"/>
        <end position="349"/>
    </location>
</feature>
<dbReference type="EMBL" id="UYSL01011525">
    <property type="protein sequence ID" value="VDL68728.1"/>
    <property type="molecule type" value="Genomic_DNA"/>
</dbReference>
<evidence type="ECO:0000313" key="4">
    <source>
        <dbReference type="WBParaSite" id="NBR_0000514101-mRNA-1"/>
    </source>
</evidence>
<evidence type="ECO:0000313" key="2">
    <source>
        <dbReference type="EMBL" id="VDL68728.1"/>
    </source>
</evidence>
<sequence>MATSLKARKGVLTRQSNTLSELMRRYSNLGEPPTLSDDVDVANLRNEINSAQVHLRTVQGVFEKAFFAFTEAVDKLEAPLNGEEEQRVSEHIEKASIVLEESDALLAQMEVQKEAIRSCAVGAYAANAVGTAQTNLVARVELPRLPIPEFSGNSWQWDNFWELFNATVHSLPLSNLQKFNYLLKALKGEARETAERYQVTSSNYPLLLEYLQKKYGNVTAIVTSLHEKLEAWTAKSDSLRDQCKLFDQISSLTKQLQSKGENLDSPWLLSKILSKFEVNIQRKVLEKKVSLPTEEVWDLSRLMETLELVLRQEEEIQRHLPTTTERRNTPRKEKQNNSQEGTCRVSKEGSQMSRVRFRESFLCRM</sequence>
<dbReference type="OMA" id="AMEVHIP"/>
<reference evidence="4" key="1">
    <citation type="submission" date="2017-02" db="UniProtKB">
        <authorList>
            <consortium name="WormBaseParasite"/>
        </authorList>
    </citation>
    <scope>IDENTIFICATION</scope>
</reference>
<protein>
    <submittedName>
        <fullName evidence="2 4">Uncharacterized protein</fullName>
    </submittedName>
</protein>
<name>A0A0N4XRI9_NIPBR</name>
<evidence type="ECO:0000313" key="3">
    <source>
        <dbReference type="Proteomes" id="UP000271162"/>
    </source>
</evidence>
<dbReference type="Pfam" id="PF03564">
    <property type="entry name" value="DUF1759"/>
    <property type="match status" value="1"/>
</dbReference>
<dbReference type="InterPro" id="IPR005312">
    <property type="entry name" value="DUF1759"/>
</dbReference>
<dbReference type="STRING" id="27835.A0A0N4XRI9"/>
<evidence type="ECO:0000256" key="1">
    <source>
        <dbReference type="SAM" id="MobiDB-lite"/>
    </source>
</evidence>